<accession>A0A1M6PY24</accession>
<dbReference type="InterPro" id="IPR050259">
    <property type="entry name" value="SDR"/>
</dbReference>
<protein>
    <submittedName>
        <fullName evidence="4">3-oxoacyl-[acyl-carrier protein] reductase</fullName>
    </submittedName>
</protein>
<feature type="domain" description="Ketoreductase" evidence="3">
    <location>
        <begin position="3"/>
        <end position="191"/>
    </location>
</feature>
<dbReference type="NCBIfam" id="NF004200">
    <property type="entry name" value="PRK05653.1-5"/>
    <property type="match status" value="1"/>
</dbReference>
<sequence length="244" mass="26347">MKKCALVTGGSRGIGRAVAVALAADLGLHVIINYASNDDAANETKRLIEEKGGTAELLKFQVQDHAEVEAKLSTWLKNNPESKVHVLVNNAGITRDNLMVFMEESDFDDVVQTSLKGMYNVTRHLLQHFVRNRSGRVINMASLSGLKGVPGQVNYSAAKGGMIAATKALAQEVAKRKITVNAVAPGFITSDMTEDLNEDELKKLVPMNRFGQVQEVADLVSFLASDKAAYITGEVININGGLYS</sequence>
<name>A0A1M6PY24_REIAG</name>
<dbReference type="AlphaFoldDB" id="A0A1M6PY24"/>
<dbReference type="Proteomes" id="UP000184474">
    <property type="component" value="Unassembled WGS sequence"/>
</dbReference>
<dbReference type="PANTHER" id="PTHR42879">
    <property type="entry name" value="3-OXOACYL-(ACYL-CARRIER-PROTEIN) REDUCTASE"/>
    <property type="match status" value="1"/>
</dbReference>
<dbReference type="Pfam" id="PF13561">
    <property type="entry name" value="adh_short_C2"/>
    <property type="match status" value="1"/>
</dbReference>
<evidence type="ECO:0000256" key="1">
    <source>
        <dbReference type="ARBA" id="ARBA00006484"/>
    </source>
</evidence>
<dbReference type="NCBIfam" id="NF009466">
    <property type="entry name" value="PRK12826.1-2"/>
    <property type="match status" value="1"/>
</dbReference>
<evidence type="ECO:0000313" key="4">
    <source>
        <dbReference type="EMBL" id="SHK12830.1"/>
    </source>
</evidence>
<gene>
    <name evidence="4" type="ORF">SAMN04488028_10391</name>
</gene>
<proteinExistence type="inferred from homology"/>
<evidence type="ECO:0000259" key="3">
    <source>
        <dbReference type="SMART" id="SM00822"/>
    </source>
</evidence>
<dbReference type="InterPro" id="IPR057326">
    <property type="entry name" value="KR_dom"/>
</dbReference>
<dbReference type="STRING" id="156994.SAMN04488028_10391"/>
<dbReference type="EMBL" id="FRAA01000003">
    <property type="protein sequence ID" value="SHK12830.1"/>
    <property type="molecule type" value="Genomic_DNA"/>
</dbReference>
<dbReference type="SMART" id="SM00822">
    <property type="entry name" value="PKS_KR"/>
    <property type="match status" value="1"/>
</dbReference>
<dbReference type="RefSeq" id="WP_073122016.1">
    <property type="nucleotide sequence ID" value="NZ_FRAA01000003.1"/>
</dbReference>
<keyword evidence="5" id="KW-1185">Reference proteome</keyword>
<evidence type="ECO:0000313" key="5">
    <source>
        <dbReference type="Proteomes" id="UP000184474"/>
    </source>
</evidence>
<organism evidence="4 5">
    <name type="scientific">Reichenbachiella agariperforans</name>
    <dbReference type="NCBI Taxonomy" id="156994"/>
    <lineage>
        <taxon>Bacteria</taxon>
        <taxon>Pseudomonadati</taxon>
        <taxon>Bacteroidota</taxon>
        <taxon>Cytophagia</taxon>
        <taxon>Cytophagales</taxon>
        <taxon>Reichenbachiellaceae</taxon>
        <taxon>Reichenbachiella</taxon>
    </lineage>
</organism>
<evidence type="ECO:0000256" key="2">
    <source>
        <dbReference type="ARBA" id="ARBA00023002"/>
    </source>
</evidence>
<dbReference type="Gene3D" id="3.40.50.720">
    <property type="entry name" value="NAD(P)-binding Rossmann-like Domain"/>
    <property type="match status" value="1"/>
</dbReference>
<dbReference type="InterPro" id="IPR002347">
    <property type="entry name" value="SDR_fam"/>
</dbReference>
<dbReference type="SUPFAM" id="SSF51735">
    <property type="entry name" value="NAD(P)-binding Rossmann-fold domains"/>
    <property type="match status" value="1"/>
</dbReference>
<dbReference type="PRINTS" id="PR00080">
    <property type="entry name" value="SDRFAMILY"/>
</dbReference>
<dbReference type="InterPro" id="IPR036291">
    <property type="entry name" value="NAD(P)-bd_dom_sf"/>
</dbReference>
<dbReference type="GO" id="GO:0016491">
    <property type="term" value="F:oxidoreductase activity"/>
    <property type="evidence" value="ECO:0007669"/>
    <property type="project" value="UniProtKB-KW"/>
</dbReference>
<dbReference type="PRINTS" id="PR00081">
    <property type="entry name" value="GDHRDH"/>
</dbReference>
<comment type="similarity">
    <text evidence="1">Belongs to the short-chain dehydrogenases/reductases (SDR) family.</text>
</comment>
<keyword evidence="2" id="KW-0560">Oxidoreductase</keyword>
<reference evidence="5" key="1">
    <citation type="submission" date="2016-11" db="EMBL/GenBank/DDBJ databases">
        <authorList>
            <person name="Varghese N."/>
            <person name="Submissions S."/>
        </authorList>
    </citation>
    <scope>NUCLEOTIDE SEQUENCE [LARGE SCALE GENOMIC DNA]</scope>
    <source>
        <strain evidence="5">DSM 26134</strain>
    </source>
</reference>
<dbReference type="PANTHER" id="PTHR42879:SF2">
    <property type="entry name" value="3-OXOACYL-[ACYL-CARRIER-PROTEIN] REDUCTASE FABG"/>
    <property type="match status" value="1"/>
</dbReference>
<dbReference type="FunFam" id="3.40.50.720:FF:000173">
    <property type="entry name" value="3-oxoacyl-[acyl-carrier protein] reductase"/>
    <property type="match status" value="1"/>
</dbReference>